<dbReference type="InterPro" id="IPR002938">
    <property type="entry name" value="FAD-bd"/>
</dbReference>
<comment type="caution">
    <text evidence="6">The sequence shown here is derived from an EMBL/GenBank/DDBJ whole genome shotgun (WGS) entry which is preliminary data.</text>
</comment>
<dbReference type="Pfam" id="PF13450">
    <property type="entry name" value="NAD_binding_8"/>
    <property type="match status" value="1"/>
</dbReference>
<dbReference type="PANTHER" id="PTHR46720:SF3">
    <property type="entry name" value="FAD-BINDING DOMAIN-CONTAINING PROTEIN-RELATED"/>
    <property type="match status" value="1"/>
</dbReference>
<dbReference type="Proteomes" id="UP001556367">
    <property type="component" value="Unassembled WGS sequence"/>
</dbReference>
<reference evidence="7" key="1">
    <citation type="submission" date="2024-06" db="EMBL/GenBank/DDBJ databases">
        <title>Multi-omics analyses provide insights into the biosynthesis of the anticancer antibiotic pleurotin in Hohenbuehelia grisea.</title>
        <authorList>
            <person name="Weaver J.A."/>
            <person name="Alberti F."/>
        </authorList>
    </citation>
    <scope>NUCLEOTIDE SEQUENCE [LARGE SCALE GENOMIC DNA]</scope>
    <source>
        <strain evidence="7">T-177</strain>
    </source>
</reference>
<dbReference type="PRINTS" id="PR00420">
    <property type="entry name" value="RNGMNOXGNASE"/>
</dbReference>
<evidence type="ECO:0000256" key="3">
    <source>
        <dbReference type="ARBA" id="ARBA00023002"/>
    </source>
</evidence>
<dbReference type="Pfam" id="PF01494">
    <property type="entry name" value="FAD_binding_3"/>
    <property type="match status" value="1"/>
</dbReference>
<gene>
    <name evidence="6" type="ORF">HGRIS_010732</name>
</gene>
<dbReference type="InterPro" id="IPR051104">
    <property type="entry name" value="FAD_monoxygenase"/>
</dbReference>
<accession>A0ABR3IYG5</accession>
<evidence type="ECO:0000256" key="1">
    <source>
        <dbReference type="ARBA" id="ARBA00022630"/>
    </source>
</evidence>
<evidence type="ECO:0000259" key="5">
    <source>
        <dbReference type="Pfam" id="PF01494"/>
    </source>
</evidence>
<dbReference type="SUPFAM" id="SSF51905">
    <property type="entry name" value="FAD/NAD(P)-binding domain"/>
    <property type="match status" value="1"/>
</dbReference>
<dbReference type="Gene3D" id="3.50.50.60">
    <property type="entry name" value="FAD/NAD(P)-binding domain"/>
    <property type="match status" value="2"/>
</dbReference>
<proteinExistence type="predicted"/>
<evidence type="ECO:0000256" key="2">
    <source>
        <dbReference type="ARBA" id="ARBA00022827"/>
    </source>
</evidence>
<feature type="region of interest" description="Disordered" evidence="4">
    <location>
        <begin position="184"/>
        <end position="204"/>
    </location>
</feature>
<dbReference type="SUPFAM" id="SSF54373">
    <property type="entry name" value="FAD-linked reductases, C-terminal domain"/>
    <property type="match status" value="1"/>
</dbReference>
<evidence type="ECO:0000313" key="7">
    <source>
        <dbReference type="Proteomes" id="UP001556367"/>
    </source>
</evidence>
<dbReference type="InterPro" id="IPR036188">
    <property type="entry name" value="FAD/NAD-bd_sf"/>
</dbReference>
<keyword evidence="3" id="KW-0560">Oxidoreductase</keyword>
<name>A0ABR3IYG5_9AGAR</name>
<dbReference type="PANTHER" id="PTHR46720">
    <property type="entry name" value="HYDROXYLASE, PUTATIVE (AFU_ORTHOLOGUE AFUA_3G01460)-RELATED"/>
    <property type="match status" value="1"/>
</dbReference>
<evidence type="ECO:0000313" key="6">
    <source>
        <dbReference type="EMBL" id="KAL0948115.1"/>
    </source>
</evidence>
<sequence length="517" mass="56707">MATTRVAIVGGGISGLVCALALSKSPNITLDLYESAPQLAERGAGLTMWGRSWSTLKALGLEHDMQALLSHPRDDKPALAFEFRKGDQPQGFGFYNLIINGGPIHFHRSDFQQVLLAHIPDTIKAHFHLSSKIIGYTETTDSPDTGPVQLLFEDGTTKSFDLLIGADGIRSVVRRVLLTDHARHVDQHRPSGPDEASSDGTDSPSSYLLSIDPIWTGWVAYRGLIPSATLREKMPNHRTLTIPTQYWGKRKYLVVYPIAQGRLINVVVPIRLSPTEGPALPWPWVTSTASALSAHPSGNSNIENVVTNPGDAQKVTSAAKQDILKHYANWDAESRVLLEVTCIERPYRDQLLKSRILHRQCLDSPSCWAIHALRPLKTYISRSKRVALLGDAAHAMTPHQGAGAGQAIEDAYILCSLLTSDLCTPSTIPSILHVYNAICQPFGNRVQAGTKAQGAYHDLSGPRFDGIEEGDSQSLTAEALHGVMEGIVEEWKWQWSTTADKERDAALAMLRERLMDA</sequence>
<dbReference type="EMBL" id="JASNQZ010000014">
    <property type="protein sequence ID" value="KAL0948115.1"/>
    <property type="molecule type" value="Genomic_DNA"/>
</dbReference>
<keyword evidence="1" id="KW-0285">Flavoprotein</keyword>
<protein>
    <recommendedName>
        <fullName evidence="5">FAD-binding domain-containing protein</fullName>
    </recommendedName>
</protein>
<organism evidence="6 7">
    <name type="scientific">Hohenbuehelia grisea</name>
    <dbReference type="NCBI Taxonomy" id="104357"/>
    <lineage>
        <taxon>Eukaryota</taxon>
        <taxon>Fungi</taxon>
        <taxon>Dikarya</taxon>
        <taxon>Basidiomycota</taxon>
        <taxon>Agaricomycotina</taxon>
        <taxon>Agaricomycetes</taxon>
        <taxon>Agaricomycetidae</taxon>
        <taxon>Agaricales</taxon>
        <taxon>Pleurotineae</taxon>
        <taxon>Pleurotaceae</taxon>
        <taxon>Hohenbuehelia</taxon>
    </lineage>
</organism>
<keyword evidence="7" id="KW-1185">Reference proteome</keyword>
<keyword evidence="2" id="KW-0274">FAD</keyword>
<feature type="domain" description="FAD-binding" evidence="5">
    <location>
        <begin position="382"/>
        <end position="446"/>
    </location>
</feature>
<evidence type="ECO:0000256" key="4">
    <source>
        <dbReference type="SAM" id="MobiDB-lite"/>
    </source>
</evidence>